<keyword evidence="2" id="KW-1185">Reference proteome</keyword>
<reference evidence="1" key="1">
    <citation type="submission" date="2021-05" db="EMBL/GenBank/DDBJ databases">
        <authorList>
            <person name="Scholz U."/>
            <person name="Mascher M."/>
            <person name="Fiebig A."/>
        </authorList>
    </citation>
    <scope>NUCLEOTIDE SEQUENCE [LARGE SCALE GENOMIC DNA]</scope>
</reference>
<name>A0ACD5XLX1_AVESA</name>
<protein>
    <submittedName>
        <fullName evidence="1">Uncharacterized protein</fullName>
    </submittedName>
</protein>
<evidence type="ECO:0000313" key="2">
    <source>
        <dbReference type="Proteomes" id="UP001732700"/>
    </source>
</evidence>
<accession>A0ACD5XLX1</accession>
<dbReference type="EnsemblPlants" id="AVESA.00010b.r2.5AG0814940.1">
    <property type="protein sequence ID" value="AVESA.00010b.r2.5AG0814940.1.CDS"/>
    <property type="gene ID" value="AVESA.00010b.r2.5AG0814940"/>
</dbReference>
<organism evidence="1 2">
    <name type="scientific">Avena sativa</name>
    <name type="common">Oat</name>
    <dbReference type="NCBI Taxonomy" id="4498"/>
    <lineage>
        <taxon>Eukaryota</taxon>
        <taxon>Viridiplantae</taxon>
        <taxon>Streptophyta</taxon>
        <taxon>Embryophyta</taxon>
        <taxon>Tracheophyta</taxon>
        <taxon>Spermatophyta</taxon>
        <taxon>Magnoliopsida</taxon>
        <taxon>Liliopsida</taxon>
        <taxon>Poales</taxon>
        <taxon>Poaceae</taxon>
        <taxon>BOP clade</taxon>
        <taxon>Pooideae</taxon>
        <taxon>Poodae</taxon>
        <taxon>Poeae</taxon>
        <taxon>Poeae Chloroplast Group 1 (Aveneae type)</taxon>
        <taxon>Aveninae</taxon>
        <taxon>Avena</taxon>
    </lineage>
</organism>
<reference evidence="1" key="2">
    <citation type="submission" date="2025-09" db="UniProtKB">
        <authorList>
            <consortium name="EnsemblPlants"/>
        </authorList>
    </citation>
    <scope>IDENTIFICATION</scope>
</reference>
<evidence type="ECO:0000313" key="1">
    <source>
        <dbReference type="EnsemblPlants" id="AVESA.00010b.r2.5AG0814940.1.CDS"/>
    </source>
</evidence>
<proteinExistence type="predicted"/>
<sequence>MYRRHLVFDPMVSPYYEVFKIPILDDYNTTDEVDPLMEESEWPPSLMYVFSSKSGCWEERGFSREGDAAGTVSEMRTGYGRFSAAYFRGAIYVHCRPNFLLRISLSDNTYSVIKPPMDLINVEGYLKINVVRSKKGVYIVAFDTFWPTDKCWLRVWILNESCGKMEWVLKHDKDLKHMLPCQWFRRRVKWILEDINYNLFQASTSPEVNTKETTEEKFEWNSDEDVEEEDMVGHAGYLQDKKSAVEKKLEWYSNNDNALNHGGMVEDNYWDEDHYDYFHNVDIKILGFHPYKEIVFLSASEQTCLAYHLNGSKIEELGNIYPKEYIYFKQLSNELERITSFPYTPCWMEEFPGNN</sequence>
<dbReference type="Proteomes" id="UP001732700">
    <property type="component" value="Chromosome 5A"/>
</dbReference>